<dbReference type="PANTHER" id="PTHR30118">
    <property type="entry name" value="HTH-TYPE TRANSCRIPTIONAL REGULATOR LEUO-RELATED"/>
    <property type="match status" value="1"/>
</dbReference>
<comment type="similarity">
    <text evidence="1">Belongs to the LysR transcriptional regulatory family.</text>
</comment>
<dbReference type="EMBL" id="CP134146">
    <property type="protein sequence ID" value="WNC69101.1"/>
    <property type="molecule type" value="Genomic_DNA"/>
</dbReference>
<sequence>MNKLEQKLARVDLNLLISLSVLLNERSVSKAADVMFVTQPAMSKALQRLRDIFDDPLFHRTSTGIFPTAKGMELEQKLPSILNQVNGLLKQNEFTPATCNETFSISVPSVICHLVLLPFILKLNKIAPDICIVDFPSEADPFTSLEKGKYDFAIHIAKPKNSHFSHTSLGFVKPNVFARKSHPLANKKAPSTIDDLCRYKFIDYQIGPTESKSFENPADRIYRLLNFKPQISCKSSQLSMLTALLESNDYLFIAPSFMLNTPEFADKFSSIYEFDLAQEHMYELLLLEAPQIKYSPAEQWLKNELVKSINID</sequence>
<dbReference type="Gene3D" id="3.40.190.10">
    <property type="entry name" value="Periplasmic binding protein-like II"/>
    <property type="match status" value="2"/>
</dbReference>
<evidence type="ECO:0000313" key="6">
    <source>
        <dbReference type="EMBL" id="WNC69101.1"/>
    </source>
</evidence>
<dbReference type="RefSeq" id="WP_348388245.1">
    <property type="nucleotide sequence ID" value="NZ_CP134146.1"/>
</dbReference>
<reference evidence="7" key="1">
    <citation type="submission" date="2023-09" db="EMBL/GenBank/DDBJ databases">
        <authorList>
            <person name="Li S."/>
            <person name="Li X."/>
            <person name="Zhang C."/>
            <person name="Zhao Z."/>
        </authorList>
    </citation>
    <scope>NUCLEOTIDE SEQUENCE [LARGE SCALE GENOMIC DNA]</scope>
    <source>
        <strain evidence="7">SQ345</strain>
    </source>
</reference>
<dbReference type="Pfam" id="PF03466">
    <property type="entry name" value="LysR_substrate"/>
    <property type="match status" value="1"/>
</dbReference>
<keyword evidence="2" id="KW-0805">Transcription regulation</keyword>
<dbReference type="InterPro" id="IPR036390">
    <property type="entry name" value="WH_DNA-bd_sf"/>
</dbReference>
<dbReference type="InterPro" id="IPR036388">
    <property type="entry name" value="WH-like_DNA-bd_sf"/>
</dbReference>
<evidence type="ECO:0000259" key="5">
    <source>
        <dbReference type="PROSITE" id="PS50931"/>
    </source>
</evidence>
<evidence type="ECO:0000256" key="3">
    <source>
        <dbReference type="ARBA" id="ARBA00023125"/>
    </source>
</evidence>
<proteinExistence type="inferred from homology"/>
<evidence type="ECO:0000256" key="2">
    <source>
        <dbReference type="ARBA" id="ARBA00023015"/>
    </source>
</evidence>
<evidence type="ECO:0000256" key="1">
    <source>
        <dbReference type="ARBA" id="ARBA00009437"/>
    </source>
</evidence>
<dbReference type="InterPro" id="IPR000847">
    <property type="entry name" value="LysR_HTH_N"/>
</dbReference>
<dbReference type="PROSITE" id="PS50931">
    <property type="entry name" value="HTH_LYSR"/>
    <property type="match status" value="1"/>
</dbReference>
<evidence type="ECO:0000256" key="4">
    <source>
        <dbReference type="ARBA" id="ARBA00023163"/>
    </source>
</evidence>
<dbReference type="Proteomes" id="UP001248581">
    <property type="component" value="Chromosome"/>
</dbReference>
<keyword evidence="4" id="KW-0804">Transcription</keyword>
<accession>A0ABY9TK62</accession>
<organism evidence="6 7">
    <name type="scientific">Thalassotalea nanhaiensis</name>
    <dbReference type="NCBI Taxonomy" id="3065648"/>
    <lineage>
        <taxon>Bacteria</taxon>
        <taxon>Pseudomonadati</taxon>
        <taxon>Pseudomonadota</taxon>
        <taxon>Gammaproteobacteria</taxon>
        <taxon>Alteromonadales</taxon>
        <taxon>Colwelliaceae</taxon>
        <taxon>Thalassotalea</taxon>
    </lineage>
</organism>
<dbReference type="PANTHER" id="PTHR30118:SF15">
    <property type="entry name" value="TRANSCRIPTIONAL REGULATORY PROTEIN"/>
    <property type="match status" value="1"/>
</dbReference>
<dbReference type="PRINTS" id="PR00039">
    <property type="entry name" value="HTHLYSR"/>
</dbReference>
<dbReference type="SUPFAM" id="SSF46785">
    <property type="entry name" value="Winged helix' DNA-binding domain"/>
    <property type="match status" value="1"/>
</dbReference>
<dbReference type="InterPro" id="IPR005119">
    <property type="entry name" value="LysR_subst-bd"/>
</dbReference>
<dbReference type="SUPFAM" id="SSF53850">
    <property type="entry name" value="Periplasmic binding protein-like II"/>
    <property type="match status" value="1"/>
</dbReference>
<evidence type="ECO:0000313" key="7">
    <source>
        <dbReference type="Proteomes" id="UP001248581"/>
    </source>
</evidence>
<keyword evidence="7" id="KW-1185">Reference proteome</keyword>
<dbReference type="Pfam" id="PF00126">
    <property type="entry name" value="HTH_1"/>
    <property type="match status" value="1"/>
</dbReference>
<feature type="domain" description="HTH lysR-type" evidence="5">
    <location>
        <begin position="11"/>
        <end position="68"/>
    </location>
</feature>
<keyword evidence="3" id="KW-0238">DNA-binding</keyword>
<dbReference type="Gene3D" id="1.10.10.10">
    <property type="entry name" value="Winged helix-like DNA-binding domain superfamily/Winged helix DNA-binding domain"/>
    <property type="match status" value="1"/>
</dbReference>
<protein>
    <submittedName>
        <fullName evidence="6">LysR family transcriptional regulator</fullName>
    </submittedName>
</protein>
<dbReference type="InterPro" id="IPR050389">
    <property type="entry name" value="LysR-type_TF"/>
</dbReference>
<gene>
    <name evidence="6" type="ORF">RI845_02845</name>
</gene>
<name>A0ABY9TK62_9GAMM</name>